<sequence length="1016" mass="111781">MAVVATTLPGNSQRPEPAWRVKTKPCEFHLRGTCIFGADRCNFLHVSPPESNDYEIATSTTATTTRPTESVKDESRSRKEVDYEALKKNVLGELQRRNKRTNGSRDSTQSNKSANKVRSPPRSPRRASLLLALQDIIGDDGDDGVDSEEEEQPWIAEEGEDDDAGPSSGVIIHRESTTTTVRPPPIDISPTNSPMDTPHFLPEERSPYREDDTHNLLDLRRFSHASQISTLSALSSSLGLSQFPVPPTYHTFSKEDDDETSRLNDSGFYDSTQPWKSPKPLPLSPPSLMGMRSAFDMLQSPFGDPSSKLNSHSGSGLMSPALVSPIRGSFVPRSPFLGREQLDADTVGQMAGYGAEDEPNHEGDDGNTSTGSLDSPTAYHHQKREEEEQRRREREEAEDELAKLERVRDGEVENVGDSSLEMSVQDMDLLREPSTSRPPVNLRIQPYGPEVEHQFNDDEASTPRSVFEDDDDDDYVVEEEAEEDEYEDEVFEEEEDQDDEPASSGHTSLWDDSQRNDETVVFVGQRKSNQPRQPSLEFVEEELQGCSSFADGTRQNPREGDQDEYEDEDEDDFEETARLAYLGDRENDTLNSLYEVYSDIGSEAGDDPRDVEDPERPYTPAGIPLPSPTHSEVHAYALLELFERHKKEERRVSPGDAWAYEPNDSFSSGSHASLKFGFEPPPNPTKDTPAQPERILSPVAIPFLRERVFTPPPPPTPPPVEVPPLPEITQPPAHRTPPQPASTRPTTPRSAPASTAVYEKDKRRTSTMVDPDTPMPSKVITKPKEEPEQVIDTLEVEEKSENLVLKRGLKPLRLSTLLLSNTDAHNIEPPLLTGSGSVFGYTDGAGSHPPSATIDTLLESLTSNLTSNIPTLDDHHDDTTRLLSFGLPSSSHGQDSSSSSSVTPPAPASSTAIPDSQSLSIFNPSSILLSSSPPPVSLPSLPPASRSRPPSLLPSMPSSRSSSTSRKGSGSSSAGPYRRQSRIHYIRHVEPEVPQSAPPVSSNPPSWGASNPNPAR</sequence>
<dbReference type="Proteomes" id="UP001465976">
    <property type="component" value="Unassembled WGS sequence"/>
</dbReference>
<gene>
    <name evidence="4" type="ORF">V5O48_007585</name>
</gene>
<feature type="compositionally biased region" description="Acidic residues" evidence="2">
    <location>
        <begin position="137"/>
        <end position="164"/>
    </location>
</feature>
<organism evidence="4 5">
    <name type="scientific">Marasmius crinis-equi</name>
    <dbReference type="NCBI Taxonomy" id="585013"/>
    <lineage>
        <taxon>Eukaryota</taxon>
        <taxon>Fungi</taxon>
        <taxon>Dikarya</taxon>
        <taxon>Basidiomycota</taxon>
        <taxon>Agaricomycotina</taxon>
        <taxon>Agaricomycetes</taxon>
        <taxon>Agaricomycetidae</taxon>
        <taxon>Agaricales</taxon>
        <taxon>Marasmiineae</taxon>
        <taxon>Marasmiaceae</taxon>
        <taxon>Marasmius</taxon>
    </lineage>
</organism>
<feature type="compositionally biased region" description="Basic and acidic residues" evidence="2">
    <location>
        <begin position="383"/>
        <end position="411"/>
    </location>
</feature>
<feature type="region of interest" description="Disordered" evidence="2">
    <location>
        <begin position="339"/>
        <end position="573"/>
    </location>
</feature>
<accession>A0ABR3FGI1</accession>
<dbReference type="Pfam" id="PF00642">
    <property type="entry name" value="zf-CCCH"/>
    <property type="match status" value="1"/>
</dbReference>
<feature type="region of interest" description="Disordered" evidence="2">
    <location>
        <begin position="705"/>
        <end position="780"/>
    </location>
</feature>
<feature type="compositionally biased region" description="Polar residues" evidence="2">
    <location>
        <begin position="104"/>
        <end position="116"/>
    </location>
</feature>
<dbReference type="SMART" id="SM00356">
    <property type="entry name" value="ZnF_C3H1"/>
    <property type="match status" value="1"/>
</dbReference>
<evidence type="ECO:0000256" key="2">
    <source>
        <dbReference type="SAM" id="MobiDB-lite"/>
    </source>
</evidence>
<evidence type="ECO:0000313" key="4">
    <source>
        <dbReference type="EMBL" id="KAL0574384.1"/>
    </source>
</evidence>
<feature type="compositionally biased region" description="Low complexity" evidence="2">
    <location>
        <begin position="888"/>
        <end position="917"/>
    </location>
</feature>
<feature type="region of interest" description="Disordered" evidence="2">
    <location>
        <begin position="137"/>
        <end position="209"/>
    </location>
</feature>
<feature type="region of interest" description="Disordered" evidence="2">
    <location>
        <begin position="883"/>
        <end position="917"/>
    </location>
</feature>
<dbReference type="EMBL" id="JBAHYK010000403">
    <property type="protein sequence ID" value="KAL0574384.1"/>
    <property type="molecule type" value="Genomic_DNA"/>
</dbReference>
<feature type="region of interest" description="Disordered" evidence="2">
    <location>
        <begin position="599"/>
        <end position="629"/>
    </location>
</feature>
<feature type="region of interest" description="Disordered" evidence="2">
    <location>
        <begin position="931"/>
        <end position="1016"/>
    </location>
</feature>
<feature type="compositionally biased region" description="Low complexity" evidence="2">
    <location>
        <begin position="943"/>
        <end position="973"/>
    </location>
</feature>
<evidence type="ECO:0000313" key="5">
    <source>
        <dbReference type="Proteomes" id="UP001465976"/>
    </source>
</evidence>
<feature type="compositionally biased region" description="Acidic residues" evidence="2">
    <location>
        <begin position="468"/>
        <end position="501"/>
    </location>
</feature>
<feature type="non-terminal residue" evidence="4">
    <location>
        <position position="1016"/>
    </location>
</feature>
<feature type="compositionally biased region" description="Polar residues" evidence="2">
    <location>
        <begin position="366"/>
        <end position="375"/>
    </location>
</feature>
<feature type="region of interest" description="Disordered" evidence="2">
    <location>
        <begin position="47"/>
        <end position="125"/>
    </location>
</feature>
<feature type="domain" description="C3H1-type" evidence="3">
    <location>
        <begin position="20"/>
        <end position="48"/>
    </location>
</feature>
<keyword evidence="1" id="KW-0863">Zinc-finger</keyword>
<feature type="compositionally biased region" description="Pro residues" evidence="2">
    <location>
        <begin position="710"/>
        <end position="726"/>
    </location>
</feature>
<feature type="compositionally biased region" description="Polar residues" evidence="2">
    <location>
        <begin position="741"/>
        <end position="753"/>
    </location>
</feature>
<feature type="region of interest" description="Disordered" evidence="2">
    <location>
        <begin position="249"/>
        <end position="316"/>
    </location>
</feature>
<feature type="compositionally biased region" description="Polar residues" evidence="2">
    <location>
        <begin position="998"/>
        <end position="1016"/>
    </location>
</feature>
<feature type="compositionally biased region" description="Low complexity" evidence="2">
    <location>
        <begin position="58"/>
        <end position="68"/>
    </location>
</feature>
<evidence type="ECO:0000259" key="3">
    <source>
        <dbReference type="PROSITE" id="PS50103"/>
    </source>
</evidence>
<dbReference type="PROSITE" id="PS50103">
    <property type="entry name" value="ZF_C3H1"/>
    <property type="match status" value="1"/>
</dbReference>
<reference evidence="4 5" key="1">
    <citation type="submission" date="2024-02" db="EMBL/GenBank/DDBJ databases">
        <title>A draft genome for the cacao thread blight pathogen Marasmius crinis-equi.</title>
        <authorList>
            <person name="Cohen S.P."/>
            <person name="Baruah I.K."/>
            <person name="Amoako-Attah I."/>
            <person name="Bukari Y."/>
            <person name="Meinhardt L.W."/>
            <person name="Bailey B.A."/>
        </authorList>
    </citation>
    <scope>NUCLEOTIDE SEQUENCE [LARGE SCALE GENOMIC DNA]</scope>
    <source>
        <strain evidence="4 5">GH-76</strain>
    </source>
</reference>
<name>A0ABR3FGI1_9AGAR</name>
<comment type="caution">
    <text evidence="4">The sequence shown here is derived from an EMBL/GenBank/DDBJ whole genome shotgun (WGS) entry which is preliminary data.</text>
</comment>
<keyword evidence="1" id="KW-0862">Zinc</keyword>
<feature type="compositionally biased region" description="Pro residues" evidence="2">
    <location>
        <begin position="932"/>
        <end position="942"/>
    </location>
</feature>
<feature type="region of interest" description="Disordered" evidence="2">
    <location>
        <begin position="663"/>
        <end position="692"/>
    </location>
</feature>
<feature type="compositionally biased region" description="Polar residues" evidence="2">
    <location>
        <begin position="307"/>
        <end position="316"/>
    </location>
</feature>
<protein>
    <recommendedName>
        <fullName evidence="3">C3H1-type domain-containing protein</fullName>
    </recommendedName>
</protein>
<feature type="zinc finger region" description="C3H1-type" evidence="1">
    <location>
        <begin position="20"/>
        <end position="48"/>
    </location>
</feature>
<keyword evidence="1" id="KW-0479">Metal-binding</keyword>
<dbReference type="InterPro" id="IPR000571">
    <property type="entry name" value="Znf_CCCH"/>
</dbReference>
<feature type="compositionally biased region" description="Acidic residues" evidence="2">
    <location>
        <begin position="561"/>
        <end position="573"/>
    </location>
</feature>
<proteinExistence type="predicted"/>
<keyword evidence="5" id="KW-1185">Reference proteome</keyword>
<evidence type="ECO:0000256" key="1">
    <source>
        <dbReference type="PROSITE-ProRule" id="PRU00723"/>
    </source>
</evidence>
<feature type="compositionally biased region" description="Basic and acidic residues" evidence="2">
    <location>
        <begin position="69"/>
        <end position="87"/>
    </location>
</feature>